<keyword evidence="1" id="KW-0436">Ligase</keyword>
<gene>
    <name evidence="1" type="primary">GRR1</name>
    <name evidence="1" type="ORF">H2199_007461</name>
</gene>
<sequence>MTRPGRQERRRRLSSTSNSDSSASTSPERGIGDDDDDNDSFMSHANDSVSSLAPSFEEELDESVRREIQERCRISPVSRLPAELMIAIFSRLSSSSDLRSCMLVSKEWARNSVGLLWHRPQTSKWPGLHNVQSQRFFDYYNLVKRLNLSSLGVEVSDGTLQPFSRCKRIERLTLTNCSKLTDLSVAQMVDGNRSLLALDVTGLDGITDQTMITVAKNCLRLQGLNVTNCRKITDESLETVARSCRHLKRLKFNGCSQLTDKAIIAFAHNSRYILEIDLHDCKLLEDDSVTELIRECQYLRELRLAHCTLISDNAFLNLPHGATFDGLRILDLTDCGELGDAGVQQIIASAPRLRNLVLAKCRRITDRAVMAITRLGKNLHYIHLGHCSQITDAGVSQLVRLCNRIRYIDLACCANLTDHSVHQLANLPKLKRIGLVKCANITDRSILALAKPKLAGHHGSMSPSSLERVHLSYCTLLTLAGIHALLNNCPRLTHLSLTGVQAFLREDLLVHCREAPSEFNEHQRDVFCVFSGAGVNRLRDYLNGPDTHIPPLFDETDGTMYDDGDIDGDEAGGPADDGEDLTELEGDDVQVVDVGPNLGANAGPNLAAAAQGSAGNVVMLPDGGVALPHAQQQQQATAMMGAVGLEEMDDEDFGEGSEVMETHSRHTEAPPRTSGSPARRPQTSKASNHPTKPTPPSYQTRKLHTTPNAPLLLRLHPRDPTTSTDAPPDPETIFSAALGTIFTDDVRNQHGDPENVIVYNSVFGDLEFRTADPAGEEERRRFAHYLWNAGVLLGEVVGGRGRGGVGQGEEEGEGERVREEEERWSVKGERVLELGAGVGLAGIVSVLAGAEEVGILQLDSSSPLLVAVTISDYPAPEVLANLAENVSKNVSDHLRSRVSIEGHEWGDLSTPFALANACRFTRILAADCLWMPYEHHNLARSMLHFLSPAEDARVFVMAGFHTGRAKLAPFFEEVVGQEGLEVEEIREVDADGERREWVTEREGEVWPRERSGPWWLG</sequence>
<keyword evidence="2" id="KW-1185">Reference proteome</keyword>
<name>A0ACC2YQ66_9PEZI</name>
<dbReference type="EMBL" id="JAPDRP010000023">
    <property type="protein sequence ID" value="KAJ9637175.1"/>
    <property type="molecule type" value="Genomic_DNA"/>
</dbReference>
<reference evidence="1" key="1">
    <citation type="submission" date="2022-10" db="EMBL/GenBank/DDBJ databases">
        <title>Culturing micro-colonial fungi from biological soil crusts in the Mojave desert and describing Neophaeococcomyces mojavensis, and introducing the new genera and species Taxawa tesnikishii.</title>
        <authorList>
            <person name="Kurbessoian T."/>
            <person name="Stajich J.E."/>
        </authorList>
    </citation>
    <scope>NUCLEOTIDE SEQUENCE</scope>
    <source>
        <strain evidence="1">JES_115</strain>
    </source>
</reference>
<proteinExistence type="predicted"/>
<dbReference type="Proteomes" id="UP001172680">
    <property type="component" value="Unassembled WGS sequence"/>
</dbReference>
<comment type="caution">
    <text evidence="1">The sequence shown here is derived from an EMBL/GenBank/DDBJ whole genome shotgun (WGS) entry which is preliminary data.</text>
</comment>
<protein>
    <submittedName>
        <fullName evidence="1">SCF ubiquitin ligase complex subunit</fullName>
    </submittedName>
</protein>
<organism evidence="1 2">
    <name type="scientific">Coniosporium tulheliwenetii</name>
    <dbReference type="NCBI Taxonomy" id="3383036"/>
    <lineage>
        <taxon>Eukaryota</taxon>
        <taxon>Fungi</taxon>
        <taxon>Dikarya</taxon>
        <taxon>Ascomycota</taxon>
        <taxon>Pezizomycotina</taxon>
        <taxon>Dothideomycetes</taxon>
        <taxon>Dothideomycetes incertae sedis</taxon>
        <taxon>Coniosporium</taxon>
    </lineage>
</organism>
<evidence type="ECO:0000313" key="1">
    <source>
        <dbReference type="EMBL" id="KAJ9637175.1"/>
    </source>
</evidence>
<evidence type="ECO:0000313" key="2">
    <source>
        <dbReference type="Proteomes" id="UP001172680"/>
    </source>
</evidence>
<accession>A0ACC2YQ66</accession>